<dbReference type="EMBL" id="LR586016">
    <property type="protein sequence ID" value="VIP00593.1"/>
    <property type="molecule type" value="Genomic_DNA"/>
</dbReference>
<dbReference type="KEGG" id="tim:GMBLW1_33670"/>
<organism evidence="3">
    <name type="scientific">Tuwongella immobilis</name>
    <dbReference type="NCBI Taxonomy" id="692036"/>
    <lineage>
        <taxon>Bacteria</taxon>
        <taxon>Pseudomonadati</taxon>
        <taxon>Planctomycetota</taxon>
        <taxon>Planctomycetia</taxon>
        <taxon>Gemmatales</taxon>
        <taxon>Gemmataceae</taxon>
        <taxon>Tuwongella</taxon>
    </lineage>
</organism>
<dbReference type="InterPro" id="IPR055378">
    <property type="entry name" value="GH3_C"/>
</dbReference>
<dbReference type="Pfam" id="PF03321">
    <property type="entry name" value="GH3"/>
    <property type="match status" value="1"/>
</dbReference>
<dbReference type="GO" id="GO:0016881">
    <property type="term" value="F:acid-amino acid ligase activity"/>
    <property type="evidence" value="ECO:0007669"/>
    <property type="project" value="TreeGrafter"/>
</dbReference>
<evidence type="ECO:0000259" key="1">
    <source>
        <dbReference type="Pfam" id="PF23571"/>
    </source>
</evidence>
<dbReference type="GO" id="GO:0005737">
    <property type="term" value="C:cytoplasm"/>
    <property type="evidence" value="ECO:0007669"/>
    <property type="project" value="TreeGrafter"/>
</dbReference>
<feature type="domain" description="GH3 middle" evidence="1">
    <location>
        <begin position="346"/>
        <end position="417"/>
    </location>
</feature>
<dbReference type="InParanoid" id="A0A6C2YHH9"/>
<dbReference type="AlphaFoldDB" id="A0A6C2YHH9"/>
<proteinExistence type="predicted"/>
<dbReference type="PANTHER" id="PTHR31901">
    <property type="entry name" value="GH3 DOMAIN-CONTAINING PROTEIN"/>
    <property type="match status" value="1"/>
</dbReference>
<dbReference type="InterPro" id="IPR004993">
    <property type="entry name" value="GH3"/>
</dbReference>
<evidence type="ECO:0000313" key="3">
    <source>
        <dbReference type="EMBL" id="VIP00593.1"/>
    </source>
</evidence>
<dbReference type="PANTHER" id="PTHR31901:SF9">
    <property type="entry name" value="GH3 DOMAIN-CONTAINING PROTEIN"/>
    <property type="match status" value="1"/>
</dbReference>
<dbReference type="RefSeq" id="WP_162655800.1">
    <property type="nucleotide sequence ID" value="NZ_LR593887.1"/>
</dbReference>
<evidence type="ECO:0008006" key="5">
    <source>
        <dbReference type="Google" id="ProtNLM"/>
    </source>
</evidence>
<evidence type="ECO:0000259" key="2">
    <source>
        <dbReference type="Pfam" id="PF23572"/>
    </source>
</evidence>
<accession>A0A6C2YHH9</accession>
<dbReference type="InterPro" id="IPR055377">
    <property type="entry name" value="GH3_M"/>
</dbReference>
<dbReference type="Pfam" id="PF23572">
    <property type="entry name" value="GH3_C"/>
    <property type="match status" value="1"/>
</dbReference>
<protein>
    <recommendedName>
        <fullName evidence="5">GH3 auxin-responsive promoter</fullName>
    </recommendedName>
</protein>
<feature type="domain" description="GH3 C-terminal" evidence="2">
    <location>
        <begin position="433"/>
        <end position="546"/>
    </location>
</feature>
<name>A0A6C2YHH9_9BACT</name>
<dbReference type="Proteomes" id="UP000464378">
    <property type="component" value="Chromosome"/>
</dbReference>
<evidence type="ECO:0000313" key="4">
    <source>
        <dbReference type="Proteomes" id="UP000464378"/>
    </source>
</evidence>
<sequence>MMATIIRILGKIVARPIRRRLFAFLDATQDPQAVQTALLHKILAHQAQTGFGIDHGFDKIQSIDDYRRQVPIGPYEYHAPYIERVKKGDIRALIADPIVHMFALTSGTTASRKLIPITPSYLAAYRHGWNIWGLKSFRDHRPITMRPIVQLVGDPEEYRTEAGIPCGNLSGLTAQIQKRIVRWLYLVPPITGRIKDPSTRYYVALRFSIRKQIGMLLSANPSTMVTLARMMETHQESLIRDLFDGTLSAKLDLPSDIRASLSARLKKNPDRARELEKAASAAGALRPSGVWLPDRTLIGTWTGGSVGAYIKQLPKYYGDTPIRDLGLLASEGRMTLPMDDATPSGVLDITSHYFEFVPEGEIDSPQPTVLGAHELQEGQSYYILPTTSAGLYRYHIVDLVRCTGFLNRTPLIEFLGKGNRFANVTGEKLSEHQVVQAMATVLQRHAQPVSAYTLAPIFQETQSYYGIFLEQADVSDPARTAAFLRLLDHQLAVLNIEYAAKRESGRLGPVRALIMPNGTWPKWDLERLQKSGGSPEQYKRPCLIGDLEFRSKMPVESEILPAAESLQI</sequence>
<dbReference type="EMBL" id="LR593887">
    <property type="protein sequence ID" value="VTR96604.1"/>
    <property type="molecule type" value="Genomic_DNA"/>
</dbReference>
<keyword evidence="4" id="KW-1185">Reference proteome</keyword>
<reference evidence="3" key="1">
    <citation type="submission" date="2019-04" db="EMBL/GenBank/DDBJ databases">
        <authorList>
            <consortium name="Science for Life Laboratories"/>
        </authorList>
    </citation>
    <scope>NUCLEOTIDE SEQUENCE</scope>
    <source>
        <strain evidence="3">MBLW1</strain>
    </source>
</reference>
<dbReference type="Pfam" id="PF23571">
    <property type="entry name" value="GH3_M"/>
    <property type="match status" value="1"/>
</dbReference>
<gene>
    <name evidence="3" type="ORF">GMBLW1_33670</name>
</gene>